<evidence type="ECO:0008006" key="5">
    <source>
        <dbReference type="Google" id="ProtNLM"/>
    </source>
</evidence>
<accession>A0ABS7U615</accession>
<feature type="signal peptide" evidence="2">
    <location>
        <begin position="1"/>
        <end position="19"/>
    </location>
</feature>
<evidence type="ECO:0000256" key="2">
    <source>
        <dbReference type="SAM" id="SignalP"/>
    </source>
</evidence>
<feature type="compositionally biased region" description="Low complexity" evidence="1">
    <location>
        <begin position="139"/>
        <end position="171"/>
    </location>
</feature>
<organism evidence="3 4">
    <name type="scientific">Nannocystis pusilla</name>
    <dbReference type="NCBI Taxonomy" id="889268"/>
    <lineage>
        <taxon>Bacteria</taxon>
        <taxon>Pseudomonadati</taxon>
        <taxon>Myxococcota</taxon>
        <taxon>Polyangia</taxon>
        <taxon>Nannocystales</taxon>
        <taxon>Nannocystaceae</taxon>
        <taxon>Nannocystis</taxon>
    </lineage>
</organism>
<gene>
    <name evidence="3" type="ORF">K7C98_42650</name>
</gene>
<evidence type="ECO:0000256" key="1">
    <source>
        <dbReference type="SAM" id="MobiDB-lite"/>
    </source>
</evidence>
<feature type="region of interest" description="Disordered" evidence="1">
    <location>
        <begin position="128"/>
        <end position="171"/>
    </location>
</feature>
<comment type="caution">
    <text evidence="3">The sequence shown here is derived from an EMBL/GenBank/DDBJ whole genome shotgun (WGS) entry which is preliminary data.</text>
</comment>
<evidence type="ECO:0000313" key="4">
    <source>
        <dbReference type="Proteomes" id="UP001139031"/>
    </source>
</evidence>
<dbReference type="RefSeq" id="WP_224197712.1">
    <property type="nucleotide sequence ID" value="NZ_JAIRAU010000059.1"/>
</dbReference>
<dbReference type="Proteomes" id="UP001139031">
    <property type="component" value="Unassembled WGS sequence"/>
</dbReference>
<feature type="chain" id="PRO_5047370112" description="Lipoprotein" evidence="2">
    <location>
        <begin position="20"/>
        <end position="171"/>
    </location>
</feature>
<sequence>MLRTLAVIAVSSAALSAVACKSEGTKSPGGCESGYVLSEGNVCVLQNIVDYNQCVTNAAARESINVGLTKEILGRLQLQWVGPDVGPSPDARGRAAKFIELNPGSCRELEVVWGCYQVANKVQEAATEPPICTPSTGSTPVAAPGGSTPPAASEPAPAPADSTPPAADAPN</sequence>
<reference evidence="3" key="1">
    <citation type="submission" date="2021-08" db="EMBL/GenBank/DDBJ databases">
        <authorList>
            <person name="Stevens D.C."/>
        </authorList>
    </citation>
    <scope>NUCLEOTIDE SEQUENCE</scope>
    <source>
        <strain evidence="3">DSM 53165</strain>
    </source>
</reference>
<name>A0ABS7U615_9BACT</name>
<keyword evidence="2" id="KW-0732">Signal</keyword>
<keyword evidence="4" id="KW-1185">Reference proteome</keyword>
<evidence type="ECO:0000313" key="3">
    <source>
        <dbReference type="EMBL" id="MBZ5715973.1"/>
    </source>
</evidence>
<dbReference type="EMBL" id="JAIRAU010000059">
    <property type="protein sequence ID" value="MBZ5715973.1"/>
    <property type="molecule type" value="Genomic_DNA"/>
</dbReference>
<protein>
    <recommendedName>
        <fullName evidence="5">Lipoprotein</fullName>
    </recommendedName>
</protein>
<proteinExistence type="predicted"/>
<dbReference type="PROSITE" id="PS51257">
    <property type="entry name" value="PROKAR_LIPOPROTEIN"/>
    <property type="match status" value="1"/>
</dbReference>